<feature type="compositionally biased region" description="Low complexity" evidence="1">
    <location>
        <begin position="293"/>
        <end position="303"/>
    </location>
</feature>
<evidence type="ECO:0000313" key="3">
    <source>
        <dbReference type="Proteomes" id="UP000054408"/>
    </source>
</evidence>
<dbReference type="STRING" id="461836.A0A0L0DIP5"/>
<keyword evidence="3" id="KW-1185">Reference proteome</keyword>
<dbReference type="GeneID" id="25560767"/>
<dbReference type="OrthoDB" id="674963at2759"/>
<dbReference type="GO" id="GO:0000398">
    <property type="term" value="P:mRNA splicing, via spliceosome"/>
    <property type="evidence" value="ECO:0007669"/>
    <property type="project" value="InterPro"/>
</dbReference>
<dbReference type="OMA" id="AMENRIY"/>
<feature type="region of interest" description="Disordered" evidence="1">
    <location>
        <begin position="132"/>
        <end position="151"/>
    </location>
</feature>
<evidence type="ECO:0000256" key="1">
    <source>
        <dbReference type="SAM" id="MobiDB-lite"/>
    </source>
</evidence>
<dbReference type="EMBL" id="GL349436">
    <property type="protein sequence ID" value="KNC52167.1"/>
    <property type="molecule type" value="Genomic_DNA"/>
</dbReference>
<dbReference type="AlphaFoldDB" id="A0A0L0DIP5"/>
<dbReference type="RefSeq" id="XP_013762170.1">
    <property type="nucleotide sequence ID" value="XM_013906716.1"/>
</dbReference>
<evidence type="ECO:0000313" key="2">
    <source>
        <dbReference type="EMBL" id="KNC52167.1"/>
    </source>
</evidence>
<accession>A0A0L0DIP5</accession>
<gene>
    <name evidence="2" type="ORF">AMSG_00993</name>
</gene>
<dbReference type="InterPro" id="IPR007590">
    <property type="entry name" value="Saf4/Yju2"/>
</dbReference>
<feature type="region of interest" description="Disordered" evidence="1">
    <location>
        <begin position="1"/>
        <end position="38"/>
    </location>
</feature>
<feature type="compositionally biased region" description="Basic residues" evidence="1">
    <location>
        <begin position="25"/>
        <end position="38"/>
    </location>
</feature>
<proteinExistence type="predicted"/>
<dbReference type="Pfam" id="PF04502">
    <property type="entry name" value="Saf4_Yju2"/>
    <property type="match status" value="1"/>
</dbReference>
<reference evidence="2 3" key="1">
    <citation type="submission" date="2010-05" db="EMBL/GenBank/DDBJ databases">
        <title>The Genome Sequence of Thecamonas trahens ATCC 50062.</title>
        <authorList>
            <consortium name="The Broad Institute Genome Sequencing Platform"/>
            <person name="Russ C."/>
            <person name="Cuomo C."/>
            <person name="Shea T."/>
            <person name="Young S.K."/>
            <person name="Zeng Q."/>
            <person name="Koehrsen M."/>
            <person name="Haas B."/>
            <person name="Borodovsky M."/>
            <person name="Guigo R."/>
            <person name="Alvarado L."/>
            <person name="Berlin A."/>
            <person name="Bochicchio J."/>
            <person name="Borenstein D."/>
            <person name="Chapman S."/>
            <person name="Chen Z."/>
            <person name="Freedman E."/>
            <person name="Gellesch M."/>
            <person name="Goldberg J."/>
            <person name="Griggs A."/>
            <person name="Gujja S."/>
            <person name="Heilman E."/>
            <person name="Heiman D."/>
            <person name="Hepburn T."/>
            <person name="Howarth C."/>
            <person name="Jen D."/>
            <person name="Larson L."/>
            <person name="Mehta T."/>
            <person name="Park D."/>
            <person name="Pearson M."/>
            <person name="Roberts A."/>
            <person name="Saif S."/>
            <person name="Shenoy N."/>
            <person name="Sisk P."/>
            <person name="Stolte C."/>
            <person name="Sykes S."/>
            <person name="Thomson T."/>
            <person name="Walk T."/>
            <person name="White J."/>
            <person name="Yandava C."/>
            <person name="Burger G."/>
            <person name="Gray M.W."/>
            <person name="Holland P.W.H."/>
            <person name="King N."/>
            <person name="Lang F.B.F."/>
            <person name="Roger A.J."/>
            <person name="Ruiz-Trillo I."/>
            <person name="Lander E."/>
            <person name="Nusbaum C."/>
        </authorList>
    </citation>
    <scope>NUCLEOTIDE SEQUENCE [LARGE SCALE GENOMIC DNA]</scope>
    <source>
        <strain evidence="2 3">ATCC 50062</strain>
    </source>
</reference>
<dbReference type="Proteomes" id="UP000054408">
    <property type="component" value="Unassembled WGS sequence"/>
</dbReference>
<feature type="region of interest" description="Disordered" evidence="1">
    <location>
        <begin position="232"/>
        <end position="327"/>
    </location>
</feature>
<name>A0A0L0DIP5_THETB</name>
<dbReference type="PANTHER" id="PTHR12111">
    <property type="entry name" value="SPLICING FACTOR YJU2"/>
    <property type="match status" value="1"/>
</dbReference>
<sequence length="327" mass="34466">MGSRKEQSFYFPPGMDPANVPREKTKGRRGGRGAKRPKQTKVRLAMPFTALCGACGSLIGFNKRFIARKETVIGEDYLGVPVHRFYCKCPECASEFTIKTDPKTASYVAEHRVKRLHEAATAATAVKPLREMVDDDADGGGDGDGGGDPMAALEQRAADTRREMEDLERLEDLRAINAQLNDVDPMALLAARAADAEALAAAAASDTLDEADEQRMREIFAARAARVIRLDDRSPPVGDAGEPSLGLGPAATPDANPVNVRTAVGGSAVGKRPRPRGSVVVRAVKRAKLNPKATPAPVSAAAPAPAPTPAPVSLLAGYGDSDSDSSS</sequence>
<organism evidence="2 3">
    <name type="scientific">Thecamonas trahens ATCC 50062</name>
    <dbReference type="NCBI Taxonomy" id="461836"/>
    <lineage>
        <taxon>Eukaryota</taxon>
        <taxon>Apusozoa</taxon>
        <taxon>Apusomonadida</taxon>
        <taxon>Apusomonadidae</taxon>
        <taxon>Thecamonas</taxon>
    </lineage>
</organism>
<dbReference type="eggNOG" id="KOG2989">
    <property type="taxonomic scope" value="Eukaryota"/>
</dbReference>
<protein>
    <submittedName>
        <fullName evidence="2">Coiled-coil domain-containing protein 94</fullName>
    </submittedName>
</protein>